<protein>
    <submittedName>
        <fullName evidence="1">Uncharacterized protein</fullName>
    </submittedName>
</protein>
<evidence type="ECO:0000313" key="1">
    <source>
        <dbReference type="EMBL" id="KAI4344987.1"/>
    </source>
</evidence>
<evidence type="ECO:0000313" key="2">
    <source>
        <dbReference type="Proteomes" id="UP000828941"/>
    </source>
</evidence>
<gene>
    <name evidence="1" type="ORF">L6164_012157</name>
</gene>
<organism evidence="1 2">
    <name type="scientific">Bauhinia variegata</name>
    <name type="common">Purple orchid tree</name>
    <name type="synonym">Phanera variegata</name>
    <dbReference type="NCBI Taxonomy" id="167791"/>
    <lineage>
        <taxon>Eukaryota</taxon>
        <taxon>Viridiplantae</taxon>
        <taxon>Streptophyta</taxon>
        <taxon>Embryophyta</taxon>
        <taxon>Tracheophyta</taxon>
        <taxon>Spermatophyta</taxon>
        <taxon>Magnoliopsida</taxon>
        <taxon>eudicotyledons</taxon>
        <taxon>Gunneridae</taxon>
        <taxon>Pentapetalae</taxon>
        <taxon>rosids</taxon>
        <taxon>fabids</taxon>
        <taxon>Fabales</taxon>
        <taxon>Fabaceae</taxon>
        <taxon>Cercidoideae</taxon>
        <taxon>Cercideae</taxon>
        <taxon>Bauhiniinae</taxon>
        <taxon>Bauhinia</taxon>
    </lineage>
</organism>
<proteinExistence type="predicted"/>
<name>A0ACB9PAE0_BAUVA</name>
<reference evidence="1 2" key="1">
    <citation type="journal article" date="2022" name="DNA Res.">
        <title>Chromosomal-level genome assembly of the orchid tree Bauhinia variegata (Leguminosae; Cercidoideae) supports the allotetraploid origin hypothesis of Bauhinia.</title>
        <authorList>
            <person name="Zhong Y."/>
            <person name="Chen Y."/>
            <person name="Zheng D."/>
            <person name="Pang J."/>
            <person name="Liu Y."/>
            <person name="Luo S."/>
            <person name="Meng S."/>
            <person name="Qian L."/>
            <person name="Wei D."/>
            <person name="Dai S."/>
            <person name="Zhou R."/>
        </authorList>
    </citation>
    <scope>NUCLEOTIDE SEQUENCE [LARGE SCALE GENOMIC DNA]</scope>
    <source>
        <strain evidence="1">BV-YZ2020</strain>
    </source>
</reference>
<sequence length="106" mass="11107">MGSEKRVLILAFVLLLSSLTDYGALRLSNAQTLCNVSLAGIMACKPAVTAPNPGPPSGDCCSALSHADMRCLCSYRNSKLLPSLGIDPNLAMQLPGKCHLPHPANC</sequence>
<comment type="caution">
    <text evidence="1">The sequence shown here is derived from an EMBL/GenBank/DDBJ whole genome shotgun (WGS) entry which is preliminary data.</text>
</comment>
<accession>A0ACB9PAE0</accession>
<dbReference type="Proteomes" id="UP000828941">
    <property type="component" value="Chromosome 5"/>
</dbReference>
<dbReference type="EMBL" id="CM039430">
    <property type="protein sequence ID" value="KAI4344987.1"/>
    <property type="molecule type" value="Genomic_DNA"/>
</dbReference>
<keyword evidence="2" id="KW-1185">Reference proteome</keyword>